<evidence type="ECO:0000313" key="3">
    <source>
        <dbReference type="EMBL" id="MEI9406610.1"/>
    </source>
</evidence>
<dbReference type="EMBL" id="JAPYKO010000039">
    <property type="protein sequence ID" value="MEI9406610.1"/>
    <property type="molecule type" value="Genomic_DNA"/>
</dbReference>
<reference evidence="3 4" key="1">
    <citation type="submission" date="2022-12" db="EMBL/GenBank/DDBJ databases">
        <authorList>
            <person name="Muema E."/>
        </authorList>
    </citation>
    <scope>NUCLEOTIDE SEQUENCE [LARGE SCALE GENOMIC DNA]</scope>
    <source>
        <strain evidence="4">1330</strain>
    </source>
</reference>
<evidence type="ECO:0000259" key="2">
    <source>
        <dbReference type="Pfam" id="PF21834"/>
    </source>
</evidence>
<protein>
    <recommendedName>
        <fullName evidence="2">DUF6894 domain-containing protein</fullName>
    </recommendedName>
</protein>
<accession>A0ABU8KLL9</accession>
<evidence type="ECO:0000256" key="1">
    <source>
        <dbReference type="SAM" id="MobiDB-lite"/>
    </source>
</evidence>
<dbReference type="Pfam" id="PF21834">
    <property type="entry name" value="DUF6894"/>
    <property type="match status" value="1"/>
</dbReference>
<dbReference type="InterPro" id="IPR054189">
    <property type="entry name" value="DUF6894"/>
</dbReference>
<dbReference type="Proteomes" id="UP001366503">
    <property type="component" value="Unassembled WGS sequence"/>
</dbReference>
<proteinExistence type="predicted"/>
<sequence>MPKFRIEFLESTALPPIYVEMESLETAKAEAKRAAKEAMLDGIAGDPTSWTTKIYDEAGYLVATIEFQDLASGRQRPGQADEAGEPGVMRSG</sequence>
<feature type="domain" description="DUF6894" evidence="2">
    <location>
        <begin position="19"/>
        <end position="67"/>
    </location>
</feature>
<keyword evidence="4" id="KW-1185">Reference proteome</keyword>
<organism evidence="3 4">
    <name type="scientific">Mesorhizobium argentiipisi</name>
    <dbReference type="NCBI Taxonomy" id="3015175"/>
    <lineage>
        <taxon>Bacteria</taxon>
        <taxon>Pseudomonadati</taxon>
        <taxon>Pseudomonadota</taxon>
        <taxon>Alphaproteobacteria</taxon>
        <taxon>Hyphomicrobiales</taxon>
        <taxon>Phyllobacteriaceae</taxon>
        <taxon>Mesorhizobium</taxon>
    </lineage>
</organism>
<dbReference type="RefSeq" id="WP_337097150.1">
    <property type="nucleotide sequence ID" value="NZ_JAPYKO010000039.1"/>
</dbReference>
<comment type="caution">
    <text evidence="3">The sequence shown here is derived from an EMBL/GenBank/DDBJ whole genome shotgun (WGS) entry which is preliminary data.</text>
</comment>
<feature type="region of interest" description="Disordered" evidence="1">
    <location>
        <begin position="72"/>
        <end position="92"/>
    </location>
</feature>
<name>A0ABU8KLL9_9HYPH</name>
<evidence type="ECO:0000313" key="4">
    <source>
        <dbReference type="Proteomes" id="UP001366503"/>
    </source>
</evidence>
<gene>
    <name evidence="3" type="ORF">O7A05_31290</name>
</gene>